<dbReference type="RefSeq" id="WP_137059835.1">
    <property type="nucleotide sequence ID" value="NZ_SZOD01001603.1"/>
</dbReference>
<dbReference type="EMBL" id="SZOD01001603">
    <property type="protein sequence ID" value="TKI73885.1"/>
    <property type="molecule type" value="Genomic_DNA"/>
</dbReference>
<proteinExistence type="predicted"/>
<dbReference type="AlphaFoldDB" id="A0A4U2ZI30"/>
<dbReference type="Gene3D" id="2.170.15.10">
    <property type="entry name" value="Proaerolysin, chain A, domain 3"/>
    <property type="match status" value="1"/>
</dbReference>
<organism evidence="2 3">
    <name type="scientific">Bacillus mycoides</name>
    <dbReference type="NCBI Taxonomy" id="1405"/>
    <lineage>
        <taxon>Bacteria</taxon>
        <taxon>Bacillati</taxon>
        <taxon>Bacillota</taxon>
        <taxon>Bacilli</taxon>
        <taxon>Bacillales</taxon>
        <taxon>Bacillaceae</taxon>
        <taxon>Bacillus</taxon>
        <taxon>Bacillus cereus group</taxon>
    </lineage>
</organism>
<name>A0A4U2ZI30_BACMY</name>
<evidence type="ECO:0000313" key="2">
    <source>
        <dbReference type="EMBL" id="TKI73885.1"/>
    </source>
</evidence>
<dbReference type="SUPFAM" id="SSF56973">
    <property type="entry name" value="Aerolisin/ETX pore-forming domain"/>
    <property type="match status" value="1"/>
</dbReference>
<comment type="caution">
    <text evidence="2">The sequence shown here is derived from an EMBL/GenBank/DDBJ whole genome shotgun (WGS) entry which is preliminary data.</text>
</comment>
<gene>
    <name evidence="2" type="ORF">FC701_36605</name>
</gene>
<feature type="signal peptide" evidence="1">
    <location>
        <begin position="1"/>
        <end position="25"/>
    </location>
</feature>
<sequence>MKRKILTAALVGMPLCIISGNTANAQINTSPGISTEQSSLQKLSSYQTQGSQVVNIDQVVRKAIPGYARFINGLGETSKVGVHINDVKFLDVEEKYIDPDYPIQSKLIGKGPEKLVQSIEEYIYNEHPSAELTKSHTFQHGISNTSTITNSVTHNHKAGVKFTYKAKVNLLVKDAEVGGEVAYEYTNSNQTGTSDSKTFTKIFSSTASAKLPPNSKGKLVSSVYTTPATYEIKSRSFFTGSVQFSYVLANDPGTLRTTTVSLHELFSRTDEQTVDDIANNYHMWASTFWNPENGQPVNALLFEGKSILNIDETYRTETRLTDIKGI</sequence>
<feature type="chain" id="PRO_5020971085" evidence="1">
    <location>
        <begin position="26"/>
        <end position="326"/>
    </location>
</feature>
<dbReference type="Proteomes" id="UP000305524">
    <property type="component" value="Unassembled WGS sequence"/>
</dbReference>
<evidence type="ECO:0000313" key="3">
    <source>
        <dbReference type="Proteomes" id="UP000305524"/>
    </source>
</evidence>
<reference evidence="2 3" key="1">
    <citation type="journal article" date="2019" name="Environ. Microbiol.">
        <title>An active ?-lactamase is a part of an orchestrated cell wall stress resistance network of Bacillus subtilis and related rhizosphere species.</title>
        <authorList>
            <person name="Bucher T."/>
            <person name="Keren-Paz A."/>
            <person name="Hausser J."/>
            <person name="Olender T."/>
            <person name="Cytryn E."/>
            <person name="Kolodkin-Gal I."/>
        </authorList>
    </citation>
    <scope>NUCLEOTIDE SEQUENCE [LARGE SCALE GENOMIC DNA]</scope>
    <source>
        <strain evidence="2 3">I186</strain>
    </source>
</reference>
<protein>
    <submittedName>
        <fullName evidence="2">Uncharacterized protein</fullName>
    </submittedName>
</protein>
<keyword evidence="1" id="KW-0732">Signal</keyword>
<evidence type="ECO:0000256" key="1">
    <source>
        <dbReference type="SAM" id="SignalP"/>
    </source>
</evidence>
<accession>A0A4U2ZI30</accession>